<comment type="subcellular location">
    <subcellularLocation>
        <location evidence="1">Cell membrane</location>
    </subcellularLocation>
</comment>
<evidence type="ECO:0000259" key="10">
    <source>
        <dbReference type="Pfam" id="PF00535"/>
    </source>
</evidence>
<comment type="similarity">
    <text evidence="8">Belongs to the glycosyltransferase 2 family. CrtQ subfamily.</text>
</comment>
<gene>
    <name evidence="11" type="ORF">GCM10022236_49400</name>
</gene>
<reference evidence="12" key="1">
    <citation type="journal article" date="2019" name="Int. J. Syst. Evol. Microbiol.">
        <title>The Global Catalogue of Microorganisms (GCM) 10K type strain sequencing project: providing services to taxonomists for standard genome sequencing and annotation.</title>
        <authorList>
            <consortium name="The Broad Institute Genomics Platform"/>
            <consortium name="The Broad Institute Genome Sequencing Center for Infectious Disease"/>
            <person name="Wu L."/>
            <person name="Ma J."/>
        </authorList>
    </citation>
    <scope>NUCLEOTIDE SEQUENCE [LARGE SCALE GENOMIC DNA]</scope>
    <source>
        <strain evidence="12">JCM 16929</strain>
    </source>
</reference>
<evidence type="ECO:0000256" key="9">
    <source>
        <dbReference type="ARBA" id="ARBA00040345"/>
    </source>
</evidence>
<evidence type="ECO:0000256" key="1">
    <source>
        <dbReference type="ARBA" id="ARBA00004236"/>
    </source>
</evidence>
<keyword evidence="2" id="KW-1003">Cell membrane</keyword>
<evidence type="ECO:0000256" key="8">
    <source>
        <dbReference type="ARBA" id="ARBA00038120"/>
    </source>
</evidence>
<keyword evidence="5" id="KW-0472">Membrane</keyword>
<accession>A0ABP7AUK5</accession>
<feature type="domain" description="Glycosyltransferase 2-like" evidence="10">
    <location>
        <begin position="11"/>
        <end position="166"/>
    </location>
</feature>
<keyword evidence="3" id="KW-0328">Glycosyltransferase</keyword>
<dbReference type="RefSeq" id="WP_344809667.1">
    <property type="nucleotide sequence ID" value="NZ_BAABAB010000050.1"/>
</dbReference>
<evidence type="ECO:0000256" key="4">
    <source>
        <dbReference type="ARBA" id="ARBA00022679"/>
    </source>
</evidence>
<evidence type="ECO:0000313" key="12">
    <source>
        <dbReference type="Proteomes" id="UP001501490"/>
    </source>
</evidence>
<evidence type="ECO:0000256" key="6">
    <source>
        <dbReference type="ARBA" id="ARBA00037281"/>
    </source>
</evidence>
<dbReference type="CDD" id="cd00761">
    <property type="entry name" value="Glyco_tranf_GTA_type"/>
    <property type="match status" value="1"/>
</dbReference>
<dbReference type="Pfam" id="PF00535">
    <property type="entry name" value="Glycos_transf_2"/>
    <property type="match status" value="1"/>
</dbReference>
<keyword evidence="4" id="KW-0808">Transferase</keyword>
<dbReference type="PANTHER" id="PTHR43646">
    <property type="entry name" value="GLYCOSYLTRANSFERASE"/>
    <property type="match status" value="1"/>
</dbReference>
<dbReference type="PANTHER" id="PTHR43646:SF2">
    <property type="entry name" value="GLYCOSYLTRANSFERASE 2-LIKE DOMAIN-CONTAINING PROTEIN"/>
    <property type="match status" value="1"/>
</dbReference>
<name>A0ABP7AUK5_9ACTN</name>
<sequence length="279" mass="30399">MTAAVQPVRFSVVIPAYNEQDGLAATLDSLRAQDFPGTYEVIVVDNGSDDATAARAAQGGATVIAEPRLGVCRARQTGTMAARGEIVVSTDADTVHPPGWLSRIDHVFRDHPAVVAVGGPCRYADPPWWARLFPPLGFAMVAGLHTITGRVCYLTATNVAFRRDGFAGYDTTLSQGGDEIDLLRRLGRQGRVWWCADNAVTTSSRRLDQGLAYTLVVSYGYHYALAYVLNRATSRPLLGAAPAIRATDAVDVRRRRRRWRRVVLAAASATAIVRYLRRS</sequence>
<keyword evidence="12" id="KW-1185">Reference proteome</keyword>
<evidence type="ECO:0000256" key="7">
    <source>
        <dbReference type="ARBA" id="ARBA00037904"/>
    </source>
</evidence>
<dbReference type="EMBL" id="BAABAB010000050">
    <property type="protein sequence ID" value="GAA3640887.1"/>
    <property type="molecule type" value="Genomic_DNA"/>
</dbReference>
<dbReference type="SUPFAM" id="SSF53448">
    <property type="entry name" value="Nucleotide-diphospho-sugar transferases"/>
    <property type="match status" value="1"/>
</dbReference>
<evidence type="ECO:0000313" key="11">
    <source>
        <dbReference type="EMBL" id="GAA3640887.1"/>
    </source>
</evidence>
<evidence type="ECO:0000256" key="2">
    <source>
        <dbReference type="ARBA" id="ARBA00022475"/>
    </source>
</evidence>
<evidence type="ECO:0000256" key="3">
    <source>
        <dbReference type="ARBA" id="ARBA00022676"/>
    </source>
</evidence>
<organism evidence="11 12">
    <name type="scientific">Microlunatus ginsengisoli</name>
    <dbReference type="NCBI Taxonomy" id="363863"/>
    <lineage>
        <taxon>Bacteria</taxon>
        <taxon>Bacillati</taxon>
        <taxon>Actinomycetota</taxon>
        <taxon>Actinomycetes</taxon>
        <taxon>Propionibacteriales</taxon>
        <taxon>Propionibacteriaceae</taxon>
        <taxon>Microlunatus</taxon>
    </lineage>
</organism>
<dbReference type="Gene3D" id="3.90.550.10">
    <property type="entry name" value="Spore Coat Polysaccharide Biosynthesis Protein SpsA, Chain A"/>
    <property type="match status" value="1"/>
</dbReference>
<comment type="caution">
    <text evidence="11">The sequence shown here is derived from an EMBL/GenBank/DDBJ whole genome shotgun (WGS) entry which is preliminary data.</text>
</comment>
<proteinExistence type="inferred from homology"/>
<protein>
    <recommendedName>
        <fullName evidence="9">4,4'-diaponeurosporenoate glycosyltransferase</fullName>
    </recommendedName>
</protein>
<evidence type="ECO:0000256" key="5">
    <source>
        <dbReference type="ARBA" id="ARBA00023136"/>
    </source>
</evidence>
<dbReference type="Proteomes" id="UP001501490">
    <property type="component" value="Unassembled WGS sequence"/>
</dbReference>
<comment type="pathway">
    <text evidence="7">Carotenoid biosynthesis; staphyloxanthin biosynthesis; staphyloxanthin from farnesyl diphosphate: step 4/5.</text>
</comment>
<dbReference type="InterPro" id="IPR001173">
    <property type="entry name" value="Glyco_trans_2-like"/>
</dbReference>
<dbReference type="InterPro" id="IPR029044">
    <property type="entry name" value="Nucleotide-diphossugar_trans"/>
</dbReference>
<comment type="function">
    <text evidence="6">Catalyzes the glycosylation of 4,4'-diaponeurosporenoate, i.e. the esterification of glucose at the C1'' position with the carboxyl group of 4,4'-diaponeurosporenic acid, to form glycosyl-4,4'-diaponeurosporenoate. This is a step in the biosynthesis of staphyloxanthin, an orange pigment present in most staphylococci strains.</text>
</comment>